<accession>A0ABV6HSM0</accession>
<proteinExistence type="inferred from homology"/>
<dbReference type="InterPro" id="IPR003180">
    <property type="entry name" value="MPG"/>
</dbReference>
<evidence type="ECO:0000256" key="2">
    <source>
        <dbReference type="ARBA" id="ARBA00022763"/>
    </source>
</evidence>
<dbReference type="InterPro" id="IPR011034">
    <property type="entry name" value="Formyl_transferase-like_C_sf"/>
</dbReference>
<keyword evidence="4 5" id="KW-0234">DNA repair</keyword>
<dbReference type="NCBIfam" id="TIGR00567">
    <property type="entry name" value="3mg"/>
    <property type="match status" value="1"/>
</dbReference>
<sequence>MKNNKQLPKYFYLQDDVQWVAQQLLGKVIYTNINGLVTGGIIVETEAYNGITDKASHAYGRRFTERTKVMYGEGGVSYVYLCYGIHYLFNVVTGPIDVPQAVLVRGIEPIVGLDYMLKRRNMEVLTPRLSAGPGTLTQALGIAGNFNGKSLSGDDIWIEDVGISLDEQDIVVSTRIGVEYAKEDALLPWRYYIKGNRFVSRK</sequence>
<dbReference type="Gene3D" id="3.10.300.10">
    <property type="entry name" value="Methylpurine-DNA glycosylase (MPG)"/>
    <property type="match status" value="1"/>
</dbReference>
<evidence type="ECO:0000313" key="7">
    <source>
        <dbReference type="Proteomes" id="UP001589774"/>
    </source>
</evidence>
<protein>
    <recommendedName>
        <fullName evidence="5">Putative 3-methyladenine DNA glycosylase</fullName>
        <ecNumber evidence="5">3.2.2.-</ecNumber>
    </recommendedName>
</protein>
<keyword evidence="3 5" id="KW-0378">Hydrolase</keyword>
<dbReference type="HAMAP" id="MF_00527">
    <property type="entry name" value="3MGH"/>
    <property type="match status" value="1"/>
</dbReference>
<gene>
    <name evidence="6" type="ORF">ACFFI0_26430</name>
</gene>
<dbReference type="PANTHER" id="PTHR10429">
    <property type="entry name" value="DNA-3-METHYLADENINE GLYCOSYLASE"/>
    <property type="match status" value="1"/>
</dbReference>
<name>A0ABV6HSM0_9SPHI</name>
<evidence type="ECO:0000256" key="1">
    <source>
        <dbReference type="ARBA" id="ARBA00009232"/>
    </source>
</evidence>
<dbReference type="Pfam" id="PF02245">
    <property type="entry name" value="Pur_DNA_glyco"/>
    <property type="match status" value="1"/>
</dbReference>
<evidence type="ECO:0000256" key="5">
    <source>
        <dbReference type="HAMAP-Rule" id="MF_00527"/>
    </source>
</evidence>
<comment type="similarity">
    <text evidence="1 5">Belongs to the DNA glycosylase MPG family.</text>
</comment>
<dbReference type="PANTHER" id="PTHR10429:SF0">
    <property type="entry name" value="DNA-3-METHYLADENINE GLYCOSYLASE"/>
    <property type="match status" value="1"/>
</dbReference>
<dbReference type="RefSeq" id="WP_130857229.1">
    <property type="nucleotide sequence ID" value="NZ_JBHLWO010000007.1"/>
</dbReference>
<comment type="caution">
    <text evidence="6">The sequence shown here is derived from an EMBL/GenBank/DDBJ whole genome shotgun (WGS) entry which is preliminary data.</text>
</comment>
<evidence type="ECO:0000313" key="6">
    <source>
        <dbReference type="EMBL" id="MFC0321879.1"/>
    </source>
</evidence>
<dbReference type="InterPro" id="IPR036995">
    <property type="entry name" value="MPG_sf"/>
</dbReference>
<dbReference type="SUPFAM" id="SSF50486">
    <property type="entry name" value="FMT C-terminal domain-like"/>
    <property type="match status" value="1"/>
</dbReference>
<keyword evidence="7" id="KW-1185">Reference proteome</keyword>
<reference evidence="6 7" key="1">
    <citation type="submission" date="2024-09" db="EMBL/GenBank/DDBJ databases">
        <authorList>
            <person name="Sun Q."/>
            <person name="Mori K."/>
        </authorList>
    </citation>
    <scope>NUCLEOTIDE SEQUENCE [LARGE SCALE GENOMIC DNA]</scope>
    <source>
        <strain evidence="6 7">CCM 7765</strain>
    </source>
</reference>
<evidence type="ECO:0000256" key="4">
    <source>
        <dbReference type="ARBA" id="ARBA00023204"/>
    </source>
</evidence>
<dbReference type="CDD" id="cd00540">
    <property type="entry name" value="AAG"/>
    <property type="match status" value="1"/>
</dbReference>
<keyword evidence="2 5" id="KW-0227">DNA damage</keyword>
<dbReference type="EMBL" id="JBHLWO010000007">
    <property type="protein sequence ID" value="MFC0321879.1"/>
    <property type="molecule type" value="Genomic_DNA"/>
</dbReference>
<evidence type="ECO:0000256" key="3">
    <source>
        <dbReference type="ARBA" id="ARBA00022801"/>
    </source>
</evidence>
<dbReference type="EC" id="3.2.2.-" evidence="5"/>
<organism evidence="6 7">
    <name type="scientific">Olivibacter oleidegradans</name>
    <dbReference type="NCBI Taxonomy" id="760123"/>
    <lineage>
        <taxon>Bacteria</taxon>
        <taxon>Pseudomonadati</taxon>
        <taxon>Bacteroidota</taxon>
        <taxon>Sphingobacteriia</taxon>
        <taxon>Sphingobacteriales</taxon>
        <taxon>Sphingobacteriaceae</taxon>
        <taxon>Olivibacter</taxon>
    </lineage>
</organism>
<dbReference type="Proteomes" id="UP001589774">
    <property type="component" value="Unassembled WGS sequence"/>
</dbReference>